<accession>X1P090</accession>
<dbReference type="InterPro" id="IPR000917">
    <property type="entry name" value="Sulfatase_N"/>
</dbReference>
<evidence type="ECO:0000256" key="4">
    <source>
        <dbReference type="ARBA" id="ARBA00022837"/>
    </source>
</evidence>
<dbReference type="GO" id="GO:0004065">
    <property type="term" value="F:arylsulfatase activity"/>
    <property type="evidence" value="ECO:0007669"/>
    <property type="project" value="TreeGrafter"/>
</dbReference>
<proteinExistence type="inferred from homology"/>
<sequence>MADDLGCECLGCYGSKSYKTPVLDELAATGVRFEHSYSQPLCTPSRVKIMTGQYNIRNYTKFGALHSREKTFGHLMQSTGYATCVVGKWQLAARDGGVGTYPRQAGFDEHCLWQVKDRGSRYKDPIIVQNGRGRDDLKGKYGPDIFCDYLLEFV</sequence>
<name>X1P090_9ZZZZ</name>
<keyword evidence="3" id="KW-0378">Hydrolase</keyword>
<dbReference type="InterPro" id="IPR050738">
    <property type="entry name" value="Sulfatase"/>
</dbReference>
<dbReference type="InterPro" id="IPR017850">
    <property type="entry name" value="Alkaline_phosphatase_core_sf"/>
</dbReference>
<comment type="caution">
    <text evidence="6">The sequence shown here is derived from an EMBL/GenBank/DDBJ whole genome shotgun (WGS) entry which is preliminary data.</text>
</comment>
<evidence type="ECO:0000256" key="3">
    <source>
        <dbReference type="ARBA" id="ARBA00022801"/>
    </source>
</evidence>
<dbReference type="SUPFAM" id="SSF53649">
    <property type="entry name" value="Alkaline phosphatase-like"/>
    <property type="match status" value="1"/>
</dbReference>
<evidence type="ECO:0000256" key="2">
    <source>
        <dbReference type="ARBA" id="ARBA00022723"/>
    </source>
</evidence>
<dbReference type="EMBL" id="BARV01036025">
    <property type="protein sequence ID" value="GAI49717.1"/>
    <property type="molecule type" value="Genomic_DNA"/>
</dbReference>
<evidence type="ECO:0000259" key="5">
    <source>
        <dbReference type="Pfam" id="PF00884"/>
    </source>
</evidence>
<reference evidence="6" key="1">
    <citation type="journal article" date="2014" name="Front. Microbiol.">
        <title>High frequency of phylogenetically diverse reductive dehalogenase-homologous genes in deep subseafloor sedimentary metagenomes.</title>
        <authorList>
            <person name="Kawai M."/>
            <person name="Futagami T."/>
            <person name="Toyoda A."/>
            <person name="Takaki Y."/>
            <person name="Nishi S."/>
            <person name="Hori S."/>
            <person name="Arai W."/>
            <person name="Tsubouchi T."/>
            <person name="Morono Y."/>
            <person name="Uchiyama I."/>
            <person name="Ito T."/>
            <person name="Fujiyama A."/>
            <person name="Inagaki F."/>
            <person name="Takami H."/>
        </authorList>
    </citation>
    <scope>NUCLEOTIDE SEQUENCE</scope>
    <source>
        <strain evidence="6">Expedition CK06-06</strain>
    </source>
</reference>
<dbReference type="PROSITE" id="PS00523">
    <property type="entry name" value="SULFATASE_1"/>
    <property type="match status" value="1"/>
</dbReference>
<evidence type="ECO:0000313" key="6">
    <source>
        <dbReference type="EMBL" id="GAI49717.1"/>
    </source>
</evidence>
<organism evidence="6">
    <name type="scientific">marine sediment metagenome</name>
    <dbReference type="NCBI Taxonomy" id="412755"/>
    <lineage>
        <taxon>unclassified sequences</taxon>
        <taxon>metagenomes</taxon>
        <taxon>ecological metagenomes</taxon>
    </lineage>
</organism>
<dbReference type="Pfam" id="PF00884">
    <property type="entry name" value="Sulfatase"/>
    <property type="match status" value="1"/>
</dbReference>
<evidence type="ECO:0000256" key="1">
    <source>
        <dbReference type="ARBA" id="ARBA00008779"/>
    </source>
</evidence>
<dbReference type="AlphaFoldDB" id="X1P090"/>
<protein>
    <recommendedName>
        <fullName evidence="5">Sulfatase N-terminal domain-containing protein</fullName>
    </recommendedName>
</protein>
<dbReference type="GO" id="GO:0046872">
    <property type="term" value="F:metal ion binding"/>
    <property type="evidence" value="ECO:0007669"/>
    <property type="project" value="UniProtKB-KW"/>
</dbReference>
<keyword evidence="2" id="KW-0479">Metal-binding</keyword>
<gene>
    <name evidence="6" type="ORF">S06H3_56061</name>
</gene>
<feature type="non-terminal residue" evidence="6">
    <location>
        <position position="154"/>
    </location>
</feature>
<feature type="domain" description="Sulfatase N-terminal" evidence="5">
    <location>
        <begin position="1"/>
        <end position="112"/>
    </location>
</feature>
<dbReference type="Gene3D" id="3.40.720.10">
    <property type="entry name" value="Alkaline Phosphatase, subunit A"/>
    <property type="match status" value="1"/>
</dbReference>
<dbReference type="InterPro" id="IPR024607">
    <property type="entry name" value="Sulfatase_CS"/>
</dbReference>
<dbReference type="PANTHER" id="PTHR42693">
    <property type="entry name" value="ARYLSULFATASE FAMILY MEMBER"/>
    <property type="match status" value="1"/>
</dbReference>
<dbReference type="PANTHER" id="PTHR42693:SF53">
    <property type="entry name" value="ENDO-4-O-SULFATASE"/>
    <property type="match status" value="1"/>
</dbReference>
<keyword evidence="4" id="KW-0106">Calcium</keyword>
<comment type="similarity">
    <text evidence="1">Belongs to the sulfatase family.</text>
</comment>